<keyword evidence="2" id="KW-0378">Hydrolase</keyword>
<evidence type="ECO:0000313" key="2">
    <source>
        <dbReference type="EMBL" id="MBM7572505.1"/>
    </source>
</evidence>
<keyword evidence="2" id="KW-0326">Glycosidase</keyword>
<sequence length="237" mass="28162">MILPNDIHPSWSSFLTKDRLHELKDIEREIGNTYNPTNPKDILRFLSTDLYQTKVIWLGQDVYPAKGIATGRAFEVGHLTSWMESFRQVSVKNIIRLIHKNYNGINHYEQIKRFEEIKQEIEQQQFPIKAPQQWFDSLEEQGVLFLNTSFTCEIGKANSHKHIWETFSKRVLRYISEVNPSIYWFLWGKEAKLNKQFISNGVFFESRHPMMCSKKYEDDFLKSSCFLNTWDEINWLG</sequence>
<organism evidence="2 3">
    <name type="scientific">Aquibacillus albus</name>
    <dbReference type="NCBI Taxonomy" id="1168171"/>
    <lineage>
        <taxon>Bacteria</taxon>
        <taxon>Bacillati</taxon>
        <taxon>Bacillota</taxon>
        <taxon>Bacilli</taxon>
        <taxon>Bacillales</taxon>
        <taxon>Bacillaceae</taxon>
        <taxon>Aquibacillus</taxon>
    </lineage>
</organism>
<evidence type="ECO:0000313" key="3">
    <source>
        <dbReference type="Proteomes" id="UP001296943"/>
    </source>
</evidence>
<dbReference type="EMBL" id="JAFBDR010000018">
    <property type="protein sequence ID" value="MBM7572505.1"/>
    <property type="molecule type" value="Genomic_DNA"/>
</dbReference>
<dbReference type="CDD" id="cd10027">
    <property type="entry name" value="UDG-F1-like"/>
    <property type="match status" value="1"/>
</dbReference>
<dbReference type="GO" id="GO:0004844">
    <property type="term" value="F:uracil DNA N-glycosylase activity"/>
    <property type="evidence" value="ECO:0007669"/>
    <property type="project" value="UniProtKB-EC"/>
</dbReference>
<reference evidence="2 3" key="1">
    <citation type="submission" date="2021-01" db="EMBL/GenBank/DDBJ databases">
        <title>Genomic Encyclopedia of Type Strains, Phase IV (KMG-IV): sequencing the most valuable type-strain genomes for metagenomic binning, comparative biology and taxonomic classification.</title>
        <authorList>
            <person name="Goeker M."/>
        </authorList>
    </citation>
    <scope>NUCLEOTIDE SEQUENCE [LARGE SCALE GENOMIC DNA]</scope>
    <source>
        <strain evidence="2 3">DSM 23711</strain>
    </source>
</reference>
<dbReference type="Gene3D" id="3.40.470.10">
    <property type="entry name" value="Uracil-DNA glycosylase-like domain"/>
    <property type="match status" value="1"/>
</dbReference>
<dbReference type="PANTHER" id="PTHR11264:SF0">
    <property type="entry name" value="URACIL-DNA GLYCOSYLASE"/>
    <property type="match status" value="1"/>
</dbReference>
<evidence type="ECO:0000256" key="1">
    <source>
        <dbReference type="ARBA" id="ARBA00018429"/>
    </source>
</evidence>
<gene>
    <name evidence="2" type="ORF">JOC48_003033</name>
</gene>
<protein>
    <recommendedName>
        <fullName evidence="1">Uracil-DNA glycosylase</fullName>
    </recommendedName>
</protein>
<comment type="caution">
    <text evidence="2">The sequence shown here is derived from an EMBL/GenBank/DDBJ whole genome shotgun (WGS) entry which is preliminary data.</text>
</comment>
<dbReference type="RefSeq" id="WP_204500950.1">
    <property type="nucleotide sequence ID" value="NZ_JAFBDR010000018.1"/>
</dbReference>
<name>A0ABS2N3K2_9BACI</name>
<accession>A0ABS2N3K2</accession>
<dbReference type="PANTHER" id="PTHR11264">
    <property type="entry name" value="URACIL-DNA GLYCOSYLASE"/>
    <property type="match status" value="1"/>
</dbReference>
<proteinExistence type="predicted"/>
<dbReference type="InterPro" id="IPR002043">
    <property type="entry name" value="UDG_fam1"/>
</dbReference>
<dbReference type="Proteomes" id="UP001296943">
    <property type="component" value="Unassembled WGS sequence"/>
</dbReference>
<dbReference type="SUPFAM" id="SSF52141">
    <property type="entry name" value="Uracil-DNA glycosylase-like"/>
    <property type="match status" value="1"/>
</dbReference>
<dbReference type="InterPro" id="IPR036895">
    <property type="entry name" value="Uracil-DNA_glycosylase-like_sf"/>
</dbReference>
<keyword evidence="3" id="KW-1185">Reference proteome</keyword>